<feature type="region of interest" description="Disordered" evidence="1">
    <location>
        <begin position="1"/>
        <end position="58"/>
    </location>
</feature>
<dbReference type="Proteomes" id="UP001179952">
    <property type="component" value="Unassembled WGS sequence"/>
</dbReference>
<sequence>MDDECSASQEERQHRMKNASPPSDDEPPVPTALNQTRVAGSEAHSLLSSEPPEPPKVA</sequence>
<organism evidence="2 3">
    <name type="scientific">Acorus gramineus</name>
    <name type="common">Dwarf sweet flag</name>
    <dbReference type="NCBI Taxonomy" id="55184"/>
    <lineage>
        <taxon>Eukaryota</taxon>
        <taxon>Viridiplantae</taxon>
        <taxon>Streptophyta</taxon>
        <taxon>Embryophyta</taxon>
        <taxon>Tracheophyta</taxon>
        <taxon>Spermatophyta</taxon>
        <taxon>Magnoliopsida</taxon>
        <taxon>Liliopsida</taxon>
        <taxon>Acoraceae</taxon>
        <taxon>Acorus</taxon>
    </lineage>
</organism>
<keyword evidence="3" id="KW-1185">Reference proteome</keyword>
<protein>
    <submittedName>
        <fullName evidence="2">Uncharacterized protein</fullName>
    </submittedName>
</protein>
<comment type="caution">
    <text evidence="2">The sequence shown here is derived from an EMBL/GenBank/DDBJ whole genome shotgun (WGS) entry which is preliminary data.</text>
</comment>
<dbReference type="AlphaFoldDB" id="A0AAV9AEZ0"/>
<evidence type="ECO:0000313" key="2">
    <source>
        <dbReference type="EMBL" id="KAK1262737.1"/>
    </source>
</evidence>
<evidence type="ECO:0000256" key="1">
    <source>
        <dbReference type="SAM" id="MobiDB-lite"/>
    </source>
</evidence>
<reference evidence="2" key="1">
    <citation type="journal article" date="2023" name="Nat. Commun.">
        <title>Diploid and tetraploid genomes of Acorus and the evolution of monocots.</title>
        <authorList>
            <person name="Ma L."/>
            <person name="Liu K.W."/>
            <person name="Li Z."/>
            <person name="Hsiao Y.Y."/>
            <person name="Qi Y."/>
            <person name="Fu T."/>
            <person name="Tang G.D."/>
            <person name="Zhang D."/>
            <person name="Sun W.H."/>
            <person name="Liu D.K."/>
            <person name="Li Y."/>
            <person name="Chen G.Z."/>
            <person name="Liu X.D."/>
            <person name="Liao X.Y."/>
            <person name="Jiang Y.T."/>
            <person name="Yu X."/>
            <person name="Hao Y."/>
            <person name="Huang J."/>
            <person name="Zhao X.W."/>
            <person name="Ke S."/>
            <person name="Chen Y.Y."/>
            <person name="Wu W.L."/>
            <person name="Hsu J.L."/>
            <person name="Lin Y.F."/>
            <person name="Huang M.D."/>
            <person name="Li C.Y."/>
            <person name="Huang L."/>
            <person name="Wang Z.W."/>
            <person name="Zhao X."/>
            <person name="Zhong W.Y."/>
            <person name="Peng D.H."/>
            <person name="Ahmad S."/>
            <person name="Lan S."/>
            <person name="Zhang J.S."/>
            <person name="Tsai W.C."/>
            <person name="Van de Peer Y."/>
            <person name="Liu Z.J."/>
        </authorList>
    </citation>
    <scope>NUCLEOTIDE SEQUENCE</scope>
    <source>
        <strain evidence="2">SCP</strain>
    </source>
</reference>
<name>A0AAV9AEZ0_ACOGR</name>
<proteinExistence type="predicted"/>
<gene>
    <name evidence="2" type="ORF">QJS04_geneDACA000989</name>
</gene>
<dbReference type="EMBL" id="JAUJYN010000010">
    <property type="protein sequence ID" value="KAK1262737.1"/>
    <property type="molecule type" value="Genomic_DNA"/>
</dbReference>
<evidence type="ECO:0000313" key="3">
    <source>
        <dbReference type="Proteomes" id="UP001179952"/>
    </source>
</evidence>
<reference evidence="2" key="2">
    <citation type="submission" date="2023-06" db="EMBL/GenBank/DDBJ databases">
        <authorList>
            <person name="Ma L."/>
            <person name="Liu K.-W."/>
            <person name="Li Z."/>
            <person name="Hsiao Y.-Y."/>
            <person name="Qi Y."/>
            <person name="Fu T."/>
            <person name="Tang G."/>
            <person name="Zhang D."/>
            <person name="Sun W.-H."/>
            <person name="Liu D.-K."/>
            <person name="Li Y."/>
            <person name="Chen G.-Z."/>
            <person name="Liu X.-D."/>
            <person name="Liao X.-Y."/>
            <person name="Jiang Y.-T."/>
            <person name="Yu X."/>
            <person name="Hao Y."/>
            <person name="Huang J."/>
            <person name="Zhao X.-W."/>
            <person name="Ke S."/>
            <person name="Chen Y.-Y."/>
            <person name="Wu W.-L."/>
            <person name="Hsu J.-L."/>
            <person name="Lin Y.-F."/>
            <person name="Huang M.-D."/>
            <person name="Li C.-Y."/>
            <person name="Huang L."/>
            <person name="Wang Z.-W."/>
            <person name="Zhao X."/>
            <person name="Zhong W.-Y."/>
            <person name="Peng D.-H."/>
            <person name="Ahmad S."/>
            <person name="Lan S."/>
            <person name="Zhang J.-S."/>
            <person name="Tsai W.-C."/>
            <person name="Van De Peer Y."/>
            <person name="Liu Z.-J."/>
        </authorList>
    </citation>
    <scope>NUCLEOTIDE SEQUENCE</scope>
    <source>
        <strain evidence="2">SCP</strain>
        <tissue evidence="2">Leaves</tissue>
    </source>
</reference>
<accession>A0AAV9AEZ0</accession>